<dbReference type="AlphaFoldDB" id="A0A1I1VHE1"/>
<evidence type="ECO:0000256" key="4">
    <source>
        <dbReference type="ARBA" id="ARBA00022989"/>
    </source>
</evidence>
<dbReference type="PANTHER" id="PTHR34187:SF2">
    <property type="entry name" value="DUF202 DOMAIN-CONTAINING PROTEIN"/>
    <property type="match status" value="1"/>
</dbReference>
<evidence type="ECO:0000313" key="8">
    <source>
        <dbReference type="EMBL" id="SFD82366.1"/>
    </source>
</evidence>
<evidence type="ECO:0000256" key="3">
    <source>
        <dbReference type="ARBA" id="ARBA00022692"/>
    </source>
</evidence>
<reference evidence="8 9" key="1">
    <citation type="submission" date="2016-10" db="EMBL/GenBank/DDBJ databases">
        <authorList>
            <person name="de Groot N.N."/>
        </authorList>
    </citation>
    <scope>NUCLEOTIDE SEQUENCE [LARGE SCALE GENOMIC DNA]</scope>
    <source>
        <strain evidence="8 9">DSM 19012</strain>
    </source>
</reference>
<keyword evidence="3 6" id="KW-0812">Transmembrane</keyword>
<dbReference type="FunCoup" id="A0A1I1VHE1">
    <property type="interactions" value="3"/>
</dbReference>
<protein>
    <submittedName>
        <fullName evidence="8">Putative membrane protein</fullName>
    </submittedName>
</protein>
<sequence length="126" mass="14587">MKEENHFDLLREHLANERTFLAWIRTSLALMGFGFVIIKFSFFLQELALWVEPQNDATVEFSNHLGIIMVAAGIVLSLLAWIRFRKIGKQLNNRTYSTSFVLSMLLTIIIILIGCFVFVIYLFPMV</sequence>
<evidence type="ECO:0000259" key="7">
    <source>
        <dbReference type="Pfam" id="PF02656"/>
    </source>
</evidence>
<feature type="transmembrane region" description="Helical" evidence="6">
    <location>
        <begin position="96"/>
        <end position="123"/>
    </location>
</feature>
<dbReference type="Pfam" id="PF02656">
    <property type="entry name" value="DUF202"/>
    <property type="match status" value="1"/>
</dbReference>
<feature type="transmembrane region" description="Helical" evidence="6">
    <location>
        <begin position="20"/>
        <end position="44"/>
    </location>
</feature>
<dbReference type="InterPro" id="IPR052053">
    <property type="entry name" value="IM_YidH-like"/>
</dbReference>
<name>A0A1I1VHE1_9BACT</name>
<keyword evidence="9" id="KW-1185">Reference proteome</keyword>
<gene>
    <name evidence="8" type="ORF">SAMN05444380_102183</name>
</gene>
<keyword evidence="5 6" id="KW-0472">Membrane</keyword>
<evidence type="ECO:0000256" key="6">
    <source>
        <dbReference type="SAM" id="Phobius"/>
    </source>
</evidence>
<dbReference type="eggNOG" id="COG2149">
    <property type="taxonomic scope" value="Bacteria"/>
</dbReference>
<organism evidence="8 9">
    <name type="scientific">Thermophagus xiamenensis</name>
    <dbReference type="NCBI Taxonomy" id="385682"/>
    <lineage>
        <taxon>Bacteria</taxon>
        <taxon>Pseudomonadati</taxon>
        <taxon>Bacteroidota</taxon>
        <taxon>Bacteroidia</taxon>
        <taxon>Marinilabiliales</taxon>
        <taxon>Marinilabiliaceae</taxon>
        <taxon>Thermophagus</taxon>
    </lineage>
</organism>
<evidence type="ECO:0000256" key="2">
    <source>
        <dbReference type="ARBA" id="ARBA00022475"/>
    </source>
</evidence>
<evidence type="ECO:0000256" key="5">
    <source>
        <dbReference type="ARBA" id="ARBA00023136"/>
    </source>
</evidence>
<feature type="transmembrane region" description="Helical" evidence="6">
    <location>
        <begin position="64"/>
        <end position="84"/>
    </location>
</feature>
<dbReference type="PANTHER" id="PTHR34187">
    <property type="entry name" value="FGR18P"/>
    <property type="match status" value="1"/>
</dbReference>
<dbReference type="InParanoid" id="A0A1I1VHE1"/>
<accession>A0A1I1VHE1</accession>
<keyword evidence="4 6" id="KW-1133">Transmembrane helix</keyword>
<dbReference type="EMBL" id="FONA01000002">
    <property type="protein sequence ID" value="SFD82366.1"/>
    <property type="molecule type" value="Genomic_DNA"/>
</dbReference>
<dbReference type="GO" id="GO:0005886">
    <property type="term" value="C:plasma membrane"/>
    <property type="evidence" value="ECO:0007669"/>
    <property type="project" value="UniProtKB-SubCell"/>
</dbReference>
<dbReference type="InterPro" id="IPR003807">
    <property type="entry name" value="DUF202"/>
</dbReference>
<dbReference type="RefSeq" id="WP_010528739.1">
    <property type="nucleotide sequence ID" value="NZ_AFSL01000095.1"/>
</dbReference>
<evidence type="ECO:0000313" key="9">
    <source>
        <dbReference type="Proteomes" id="UP000181976"/>
    </source>
</evidence>
<dbReference type="OrthoDB" id="582337at2"/>
<dbReference type="Proteomes" id="UP000181976">
    <property type="component" value="Unassembled WGS sequence"/>
</dbReference>
<feature type="domain" description="DUF202" evidence="7">
    <location>
        <begin position="11"/>
        <end position="87"/>
    </location>
</feature>
<keyword evidence="2" id="KW-1003">Cell membrane</keyword>
<proteinExistence type="predicted"/>
<comment type="subcellular location">
    <subcellularLocation>
        <location evidence="1">Cell membrane</location>
        <topology evidence="1">Multi-pass membrane protein</topology>
    </subcellularLocation>
</comment>
<evidence type="ECO:0000256" key="1">
    <source>
        <dbReference type="ARBA" id="ARBA00004651"/>
    </source>
</evidence>